<keyword evidence="4" id="KW-1185">Reference proteome</keyword>
<dbReference type="GeneID" id="80875285"/>
<dbReference type="GO" id="GO:0003723">
    <property type="term" value="F:RNA binding"/>
    <property type="evidence" value="ECO:0007669"/>
    <property type="project" value="InterPro"/>
</dbReference>
<feature type="compositionally biased region" description="Pro residues" evidence="1">
    <location>
        <begin position="111"/>
        <end position="120"/>
    </location>
</feature>
<dbReference type="GO" id="GO:0005634">
    <property type="term" value="C:nucleus"/>
    <property type="evidence" value="ECO:0007669"/>
    <property type="project" value="InterPro"/>
</dbReference>
<feature type="region of interest" description="Disordered" evidence="1">
    <location>
        <begin position="1"/>
        <end position="129"/>
    </location>
</feature>
<dbReference type="InterPro" id="IPR047889">
    <property type="entry name" value="KHDC4_KH-I_second"/>
</dbReference>
<dbReference type="Gene3D" id="3.30.1370.10">
    <property type="entry name" value="K Homology domain, type 1"/>
    <property type="match status" value="1"/>
</dbReference>
<dbReference type="Proteomes" id="UP001212411">
    <property type="component" value="Chromosome 1"/>
</dbReference>
<dbReference type="KEGG" id="som:SOMG_01803"/>
<evidence type="ECO:0000313" key="3">
    <source>
        <dbReference type="EMBL" id="WBW71504.1"/>
    </source>
</evidence>
<dbReference type="PANTHER" id="PTHR15744:SF0">
    <property type="entry name" value="KH HOMOLOGY DOMAIN-CONTAINING PROTEIN 4"/>
    <property type="match status" value="1"/>
</dbReference>
<dbReference type="Pfam" id="PF22675">
    <property type="entry name" value="KH-I_KHDC4-BBP"/>
    <property type="match status" value="1"/>
</dbReference>
<feature type="compositionally biased region" description="Basic and acidic residues" evidence="1">
    <location>
        <begin position="14"/>
        <end position="43"/>
    </location>
</feature>
<evidence type="ECO:0000313" key="4">
    <source>
        <dbReference type="Proteomes" id="UP001212411"/>
    </source>
</evidence>
<dbReference type="FunFam" id="3.30.1370.10:FF:000037">
    <property type="entry name" value="KH domain protein"/>
    <property type="match status" value="1"/>
</dbReference>
<proteinExistence type="predicted"/>
<dbReference type="InterPro" id="IPR004087">
    <property type="entry name" value="KH_dom"/>
</dbReference>
<organism evidence="3 4">
    <name type="scientific">Schizosaccharomyces osmophilus</name>
    <dbReference type="NCBI Taxonomy" id="2545709"/>
    <lineage>
        <taxon>Eukaryota</taxon>
        <taxon>Fungi</taxon>
        <taxon>Dikarya</taxon>
        <taxon>Ascomycota</taxon>
        <taxon>Taphrinomycotina</taxon>
        <taxon>Schizosaccharomycetes</taxon>
        <taxon>Schizosaccharomycetales</taxon>
        <taxon>Schizosaccharomycetaceae</taxon>
        <taxon>Schizosaccharomyces</taxon>
    </lineage>
</organism>
<evidence type="ECO:0000259" key="2">
    <source>
        <dbReference type="SMART" id="SM00322"/>
    </source>
</evidence>
<dbReference type="InterPro" id="IPR056149">
    <property type="entry name" value="PRP5/DDX46/KHDC4_KH"/>
</dbReference>
<dbReference type="EMBL" id="CP115611">
    <property type="protein sequence ID" value="WBW71504.1"/>
    <property type="molecule type" value="Genomic_DNA"/>
</dbReference>
<reference evidence="3 4" key="1">
    <citation type="journal article" date="2023" name="G3 (Bethesda)">
        <title>A high-quality reference genome for the fission yeast Schizosaccharomyces osmophilus.</title>
        <authorList>
            <person name="Jia G.S."/>
            <person name="Zhang W.C."/>
            <person name="Liang Y."/>
            <person name="Liu X.H."/>
            <person name="Rhind N."/>
            <person name="Pidoux A."/>
            <person name="Brysch-Herzberg M."/>
            <person name="Du L.L."/>
        </authorList>
    </citation>
    <scope>NUCLEOTIDE SEQUENCE [LARGE SCALE GENOMIC DNA]</scope>
    <source>
        <strain evidence="3 4">CBS 15793</strain>
    </source>
</reference>
<feature type="compositionally biased region" description="Polar residues" evidence="1">
    <location>
        <begin position="374"/>
        <end position="421"/>
    </location>
</feature>
<dbReference type="InterPro" id="IPR055256">
    <property type="entry name" value="KH_1_KHDC4/BBP-like"/>
</dbReference>
<feature type="region of interest" description="Disordered" evidence="1">
    <location>
        <begin position="234"/>
        <end position="264"/>
    </location>
</feature>
<dbReference type="CDD" id="cd22386">
    <property type="entry name" value="KH-I_KHDC4_rpt2"/>
    <property type="match status" value="1"/>
</dbReference>
<evidence type="ECO:0000256" key="1">
    <source>
        <dbReference type="SAM" id="MobiDB-lite"/>
    </source>
</evidence>
<feature type="region of interest" description="Disordered" evidence="1">
    <location>
        <begin position="371"/>
        <end position="421"/>
    </location>
</feature>
<name>A0AAE9W867_9SCHI</name>
<dbReference type="SMART" id="SM00322">
    <property type="entry name" value="KH"/>
    <property type="match status" value="1"/>
</dbReference>
<dbReference type="SUPFAM" id="SSF54791">
    <property type="entry name" value="Eukaryotic type KH-domain (KH-domain type I)"/>
    <property type="match status" value="2"/>
</dbReference>
<dbReference type="Pfam" id="PF23469">
    <property type="entry name" value="KH_12"/>
    <property type="match status" value="1"/>
</dbReference>
<dbReference type="AlphaFoldDB" id="A0AAE9W867"/>
<gene>
    <name evidence="3" type="ORF">SOMG_01803</name>
</gene>
<dbReference type="InterPro" id="IPR031121">
    <property type="entry name" value="RIK/BLOM7"/>
</dbReference>
<dbReference type="InterPro" id="IPR036612">
    <property type="entry name" value="KH_dom_type_1_sf"/>
</dbReference>
<dbReference type="RefSeq" id="XP_056035747.1">
    <property type="nucleotide sequence ID" value="XM_056180596.1"/>
</dbReference>
<dbReference type="PANTHER" id="PTHR15744">
    <property type="entry name" value="BLOM7"/>
    <property type="match status" value="1"/>
</dbReference>
<feature type="domain" description="K Homology" evidence="2">
    <location>
        <begin position="269"/>
        <end position="354"/>
    </location>
</feature>
<sequence>MSSSRHLGYQDEAFSEKRSRFSRDSASKERPRESRTYREDDRSLSPPAYKNRSSFNNESEKSTQKPPLDPVEAAAAAAKRVAESLRSGRSFDEEEKDAKKEQNSESSVPLPNAPAPPLPPNSQSELNDLVPPSIADIAGKVIEGEEVFTINVEINNVKNRYILVKSSTLSEIEHKSGVQLYSKGRYYPNKALASDRDPPLYLHIVASSTEDLSKALAELESWIHKDIGPLVDERRFRRRDDMDRNPSQGASPQGNSIPNESQGMRKRWNEEKVYINLTPTKGFHLRQAVVGPQGAYVKHIQQETRTRVQIKGQGSAFIEPSTNRESDEPLHLCIMSHDMNNIQKAKPLCEDLIANVHQQYQAWKTQYREGGQGSQAYKQSNRNHYSNRSSKAETPSNHGTPPISNVSPVANFSAPTSSTSNVAPATSIPAAAYPPGTSPAVPMVSPGMPYVYGAPGMSGPPGIDAPGVGISAMSAPGADPYAAFGGYNAYVQYYQQQIYAQSRGANPPQ</sequence>
<feature type="compositionally biased region" description="Polar residues" evidence="1">
    <location>
        <begin position="245"/>
        <end position="262"/>
    </location>
</feature>
<accession>A0AAE9W867</accession>
<feature type="compositionally biased region" description="Basic and acidic residues" evidence="1">
    <location>
        <begin position="234"/>
        <end position="244"/>
    </location>
</feature>
<protein>
    <submittedName>
        <fullName evidence="3">KH domain RNA-binding protein, involved in splicing</fullName>
    </submittedName>
</protein>